<sequence length="368" mass="42546">MATKAERPQNKASKILEEYKAQHRKYEVFAARISELLETVFQRENIRLHSINHRAKDPDSLEGKVTRPDKSYQKLEDITDLAGIRIITHFSDQVDQIARVIEREFNTDATRSVDKRAERSLDSFGYTSVHKICSLKPPRTELREYDQFKGLFCEIQIRSILQHAWAEIEHDLGYKSVAAPPKSLTRRFSQLAALLELADDEFTRVRNELHSYSSDVKADIASQPQRIGIDNVTLQIFIDSDPLLREVELESVRAISKPLKQVPSDDRSAVANIWAHRLRQAGIENIEELRTFLSERRQQVAMFCEIYGSTARHYHSGFSLHFLSLLKVGQIADPEAMLQKLNDMGFSKEESHRYRDELVDFYGHYATR</sequence>
<dbReference type="InterPro" id="IPR043519">
    <property type="entry name" value="NT_sf"/>
</dbReference>
<dbReference type="Pfam" id="PF04607">
    <property type="entry name" value="RelA_SpoT"/>
    <property type="match status" value="1"/>
</dbReference>
<feature type="domain" description="RelA/SpoT" evidence="1">
    <location>
        <begin position="53"/>
        <end position="180"/>
    </location>
</feature>
<organism evidence="2 3">
    <name type="scientific">Pyxidicoccus parkwayensis</name>
    <dbReference type="NCBI Taxonomy" id="2813578"/>
    <lineage>
        <taxon>Bacteria</taxon>
        <taxon>Pseudomonadati</taxon>
        <taxon>Myxococcota</taxon>
        <taxon>Myxococcia</taxon>
        <taxon>Myxococcales</taxon>
        <taxon>Cystobacterineae</taxon>
        <taxon>Myxococcaceae</taxon>
        <taxon>Pyxidicoccus</taxon>
    </lineage>
</organism>
<dbReference type="SMART" id="SM00954">
    <property type="entry name" value="RelA_SpoT"/>
    <property type="match status" value="1"/>
</dbReference>
<keyword evidence="3" id="KW-1185">Reference proteome</keyword>
<dbReference type="CDD" id="cd05399">
    <property type="entry name" value="NT_Rel-Spo_like"/>
    <property type="match status" value="1"/>
</dbReference>
<dbReference type="PANTHER" id="PTHR41773">
    <property type="entry name" value="GTP PYROPHOSPHATASE-RELATED"/>
    <property type="match status" value="1"/>
</dbReference>
<protein>
    <submittedName>
        <fullName evidence="2">RelA/SpoT domain-containing protein</fullName>
    </submittedName>
</protein>
<evidence type="ECO:0000259" key="1">
    <source>
        <dbReference type="SMART" id="SM00954"/>
    </source>
</evidence>
<evidence type="ECO:0000313" key="3">
    <source>
        <dbReference type="Proteomes" id="UP000662747"/>
    </source>
</evidence>
<reference evidence="2 3" key="1">
    <citation type="submission" date="2021-02" db="EMBL/GenBank/DDBJ databases">
        <title>De Novo genome assembly of isolated myxobacteria.</title>
        <authorList>
            <person name="Stevens D.C."/>
        </authorList>
    </citation>
    <scope>NUCLEOTIDE SEQUENCE [LARGE SCALE GENOMIC DNA]</scope>
    <source>
        <strain evidence="3">SCPEA02</strain>
    </source>
</reference>
<proteinExistence type="predicted"/>
<dbReference type="InterPro" id="IPR007685">
    <property type="entry name" value="RelA_SpoT"/>
</dbReference>
<dbReference type="RefSeq" id="WP_206727705.1">
    <property type="nucleotide sequence ID" value="NZ_CP071090.1"/>
</dbReference>
<dbReference type="Gene3D" id="1.10.287.860">
    <property type="entry name" value="Nucleotidyltransferase"/>
    <property type="match status" value="1"/>
</dbReference>
<dbReference type="Gene3D" id="3.30.460.10">
    <property type="entry name" value="Beta Polymerase, domain 2"/>
    <property type="match status" value="1"/>
</dbReference>
<dbReference type="PANTHER" id="PTHR41773:SF1">
    <property type="entry name" value="RELA_SPOT DOMAIN-CONTAINING PROTEIN"/>
    <property type="match status" value="1"/>
</dbReference>
<dbReference type="EMBL" id="CP071090">
    <property type="protein sequence ID" value="QSQ26155.1"/>
    <property type="molecule type" value="Genomic_DNA"/>
</dbReference>
<dbReference type="SUPFAM" id="SSF81301">
    <property type="entry name" value="Nucleotidyltransferase"/>
    <property type="match status" value="1"/>
</dbReference>
<name>A0ABX7P6N8_9BACT</name>
<gene>
    <name evidence="2" type="ORF">JY651_15005</name>
</gene>
<dbReference type="Proteomes" id="UP000662747">
    <property type="component" value="Chromosome"/>
</dbReference>
<evidence type="ECO:0000313" key="2">
    <source>
        <dbReference type="EMBL" id="QSQ26155.1"/>
    </source>
</evidence>
<accession>A0ABX7P6N8</accession>